<dbReference type="Proteomes" id="UP000085678">
    <property type="component" value="Unplaced"/>
</dbReference>
<feature type="compositionally biased region" description="Basic and acidic residues" evidence="1">
    <location>
        <begin position="176"/>
        <end position="193"/>
    </location>
</feature>
<sequence length="488" mass="55052">MATTEVFRPSNTPLHVRPKTQQEGAFQHADKQHKRPATQSGYRFGQLSHNSFFTRHNPHPRRVRHLKGLLDMPICSVNDDGFFASPRYSLFYNSPNSYNDAKSMQRGLGVTLPVNAINVNSTLHPINTITGLQHFTGLNSYPFREKAVPKVGMVPQTEAWRDELKMLTELAQYNPSEDRRLKPEEKKVEEMTRPKTQYSSETGRLIPPPSRAMTRQGSRQNKRQQFFSQYEHIAPEPDMETMVFQMLAQILQTDDPNAVQAWLVSSGEREKALVLDMIRAAITSREEYYNKAGNPQEYVEPSRVGTAMDRIATASVERVQTAMLGITEATQTGASLEGSAQIINRLNLEGDKPVEEHSLAGDIDAAGSQDRNWTARYSWTPEREAKKAPAFLPEINQKGGEEVVSPVFRVKNSPRKSPRKESPREAMPPIPKSPVKVATPRSPRKDSPKLRYTTPTKDEAQAAAEKAAKIRSILLEQEQAWQQEKSIP</sequence>
<protein>
    <submittedName>
        <fullName evidence="3">Uncharacterized protein LOC106160400</fullName>
    </submittedName>
</protein>
<dbReference type="Pfam" id="PF15256">
    <property type="entry name" value="SPATIAL"/>
    <property type="match status" value="1"/>
</dbReference>
<keyword evidence="2" id="KW-1185">Reference proteome</keyword>
<gene>
    <name evidence="3" type="primary">LOC106160400</name>
</gene>
<evidence type="ECO:0000313" key="3">
    <source>
        <dbReference type="RefSeq" id="XP_013392445.1"/>
    </source>
</evidence>
<dbReference type="PANTHER" id="PTHR33772">
    <property type="entry name" value="THYMUS, BRAIN AND TESTES-ASSOCIATED"/>
    <property type="match status" value="1"/>
</dbReference>
<proteinExistence type="predicted"/>
<dbReference type="InterPro" id="IPR037394">
    <property type="entry name" value="TBATA-like"/>
</dbReference>
<feature type="region of interest" description="Disordered" evidence="1">
    <location>
        <begin position="403"/>
        <end position="464"/>
    </location>
</feature>
<dbReference type="AlphaFoldDB" id="A0A1S3I2F2"/>
<evidence type="ECO:0000313" key="2">
    <source>
        <dbReference type="Proteomes" id="UP000085678"/>
    </source>
</evidence>
<dbReference type="OrthoDB" id="9982103at2759"/>
<feature type="compositionally biased region" description="Polar residues" evidence="1">
    <location>
        <begin position="1"/>
        <end position="24"/>
    </location>
</feature>
<dbReference type="RefSeq" id="XP_013392445.1">
    <property type="nucleotide sequence ID" value="XM_013536991.2"/>
</dbReference>
<dbReference type="InParanoid" id="A0A1S3I2F2"/>
<accession>A0A1S3I2F2</accession>
<feature type="region of interest" description="Disordered" evidence="1">
    <location>
        <begin position="176"/>
        <end position="220"/>
    </location>
</feature>
<dbReference type="KEGG" id="lak:106160400"/>
<evidence type="ECO:0000256" key="1">
    <source>
        <dbReference type="SAM" id="MobiDB-lite"/>
    </source>
</evidence>
<name>A0A1S3I2F2_LINAN</name>
<dbReference type="PANTHER" id="PTHR33772:SF1">
    <property type="entry name" value="PROTEIN TBATA"/>
    <property type="match status" value="1"/>
</dbReference>
<organism evidence="2 3">
    <name type="scientific">Lingula anatina</name>
    <name type="common">Brachiopod</name>
    <name type="synonym">Lingula unguis</name>
    <dbReference type="NCBI Taxonomy" id="7574"/>
    <lineage>
        <taxon>Eukaryota</taxon>
        <taxon>Metazoa</taxon>
        <taxon>Spiralia</taxon>
        <taxon>Lophotrochozoa</taxon>
        <taxon>Brachiopoda</taxon>
        <taxon>Linguliformea</taxon>
        <taxon>Lingulata</taxon>
        <taxon>Lingulida</taxon>
        <taxon>Linguloidea</taxon>
        <taxon>Lingulidae</taxon>
        <taxon>Lingula</taxon>
    </lineage>
</organism>
<dbReference type="GeneID" id="106160400"/>
<feature type="region of interest" description="Disordered" evidence="1">
    <location>
        <begin position="1"/>
        <end position="38"/>
    </location>
</feature>
<dbReference type="STRING" id="7574.A0A1S3I2F2"/>
<reference evidence="3" key="1">
    <citation type="submission" date="2025-08" db="UniProtKB">
        <authorList>
            <consortium name="RefSeq"/>
        </authorList>
    </citation>
    <scope>IDENTIFICATION</scope>
    <source>
        <tissue evidence="3">Gonads</tissue>
    </source>
</reference>